<reference evidence="9 10" key="1">
    <citation type="submission" date="2018-07" db="EMBL/GenBank/DDBJ databases">
        <authorList>
            <person name="Quirk P.G."/>
            <person name="Krulwich T.A."/>
        </authorList>
    </citation>
    <scope>NUCLEOTIDE SEQUENCE [LARGE SCALE GENOMIC DNA]</scope>
    <source>
        <strain evidence="9 10">CC-BB4</strain>
    </source>
</reference>
<evidence type="ECO:0000256" key="8">
    <source>
        <dbReference type="RuleBase" id="RU363041"/>
    </source>
</evidence>
<comment type="similarity">
    <text evidence="2 8">Belongs to the 4-toluene sulfonate uptake permease (TSUP) (TC 2.A.102) family.</text>
</comment>
<evidence type="ECO:0000313" key="9">
    <source>
        <dbReference type="EMBL" id="AXK83216.1"/>
    </source>
</evidence>
<evidence type="ECO:0000256" key="1">
    <source>
        <dbReference type="ARBA" id="ARBA00004651"/>
    </source>
</evidence>
<keyword evidence="4 8" id="KW-1003">Cell membrane</keyword>
<feature type="transmembrane region" description="Helical" evidence="8">
    <location>
        <begin position="198"/>
        <end position="221"/>
    </location>
</feature>
<dbReference type="EMBL" id="CP031417">
    <property type="protein sequence ID" value="AXK83216.1"/>
    <property type="molecule type" value="Genomic_DNA"/>
</dbReference>
<feature type="transmembrane region" description="Helical" evidence="8">
    <location>
        <begin position="47"/>
        <end position="65"/>
    </location>
</feature>
<dbReference type="GO" id="GO:0005886">
    <property type="term" value="C:plasma membrane"/>
    <property type="evidence" value="ECO:0007669"/>
    <property type="project" value="UniProtKB-SubCell"/>
</dbReference>
<proteinExistence type="inferred from homology"/>
<accession>A0A346A219</accession>
<evidence type="ECO:0000256" key="5">
    <source>
        <dbReference type="ARBA" id="ARBA00022692"/>
    </source>
</evidence>
<feature type="transmembrane region" description="Helical" evidence="8">
    <location>
        <begin position="7"/>
        <end position="27"/>
    </location>
</feature>
<sequence>MTIITDPLFYALAIPAVVALGLSKGGFAGVGQMATPLVALAMPPLEAAAIMLPIMIVQDATAVWVYRREYNARILKIMIPGALAGIALAGLLASYISDSAVRIFIGVTTILFVLYSWIGPKKLAEETKTASVPAGVFWGAVSGFTSTICQAGGPPYQMYVLSQNLPKMVFVGTTAIMFATLNWVKVIPYAALGQFSSVGLMTSLALLPLAIVTNQLGFWLVRRTPQKVFYQVTMVLMLLISIELTREGVTDLWPR</sequence>
<keyword evidence="3" id="KW-0813">Transport</keyword>
<dbReference type="PANTHER" id="PTHR30269:SF37">
    <property type="entry name" value="MEMBRANE TRANSPORTER PROTEIN"/>
    <property type="match status" value="1"/>
</dbReference>
<dbReference type="InterPro" id="IPR052017">
    <property type="entry name" value="TSUP"/>
</dbReference>
<dbReference type="Proteomes" id="UP000254889">
    <property type="component" value="Chromosome"/>
</dbReference>
<keyword evidence="10" id="KW-1185">Reference proteome</keyword>
<protein>
    <recommendedName>
        <fullName evidence="8">Probable membrane transporter protein</fullName>
    </recommendedName>
</protein>
<organism evidence="9 10">
    <name type="scientific">Pseudolabrys taiwanensis</name>
    <dbReference type="NCBI Taxonomy" id="331696"/>
    <lineage>
        <taxon>Bacteria</taxon>
        <taxon>Pseudomonadati</taxon>
        <taxon>Pseudomonadota</taxon>
        <taxon>Alphaproteobacteria</taxon>
        <taxon>Hyphomicrobiales</taxon>
        <taxon>Xanthobacteraceae</taxon>
        <taxon>Pseudolabrys</taxon>
    </lineage>
</organism>
<dbReference type="InterPro" id="IPR002781">
    <property type="entry name" value="TM_pro_TauE-like"/>
</dbReference>
<evidence type="ECO:0000313" key="10">
    <source>
        <dbReference type="Proteomes" id="UP000254889"/>
    </source>
</evidence>
<evidence type="ECO:0000256" key="6">
    <source>
        <dbReference type="ARBA" id="ARBA00022989"/>
    </source>
</evidence>
<keyword evidence="6 8" id="KW-1133">Transmembrane helix</keyword>
<feature type="transmembrane region" description="Helical" evidence="8">
    <location>
        <begin position="77"/>
        <end position="95"/>
    </location>
</feature>
<keyword evidence="5 8" id="KW-0812">Transmembrane</keyword>
<dbReference type="AlphaFoldDB" id="A0A346A219"/>
<evidence type="ECO:0000256" key="2">
    <source>
        <dbReference type="ARBA" id="ARBA00009142"/>
    </source>
</evidence>
<dbReference type="Pfam" id="PF01925">
    <property type="entry name" value="TauE"/>
    <property type="match status" value="1"/>
</dbReference>
<dbReference type="PANTHER" id="PTHR30269">
    <property type="entry name" value="TRANSMEMBRANE PROTEIN YFCA"/>
    <property type="match status" value="1"/>
</dbReference>
<dbReference type="RefSeq" id="WP_115693595.1">
    <property type="nucleotide sequence ID" value="NZ_CP031417.1"/>
</dbReference>
<feature type="transmembrane region" description="Helical" evidence="8">
    <location>
        <begin position="168"/>
        <end position="192"/>
    </location>
</feature>
<name>A0A346A219_9HYPH</name>
<dbReference type="OrthoDB" id="7028171at2"/>
<feature type="transmembrane region" description="Helical" evidence="8">
    <location>
        <begin position="228"/>
        <end position="245"/>
    </location>
</feature>
<comment type="subcellular location">
    <subcellularLocation>
        <location evidence="1 8">Cell membrane</location>
        <topology evidence="1 8">Multi-pass membrane protein</topology>
    </subcellularLocation>
</comment>
<evidence type="ECO:0000256" key="7">
    <source>
        <dbReference type="ARBA" id="ARBA00023136"/>
    </source>
</evidence>
<evidence type="ECO:0000256" key="4">
    <source>
        <dbReference type="ARBA" id="ARBA00022475"/>
    </source>
</evidence>
<dbReference type="KEGG" id="ptaw:DW352_23465"/>
<gene>
    <name evidence="9" type="ORF">DW352_23465</name>
</gene>
<feature type="transmembrane region" description="Helical" evidence="8">
    <location>
        <begin position="101"/>
        <end position="118"/>
    </location>
</feature>
<evidence type="ECO:0000256" key="3">
    <source>
        <dbReference type="ARBA" id="ARBA00022448"/>
    </source>
</evidence>
<keyword evidence="7 8" id="KW-0472">Membrane</keyword>